<dbReference type="Pfam" id="PF02661">
    <property type="entry name" value="Fic"/>
    <property type="match status" value="1"/>
</dbReference>
<reference evidence="4" key="4">
    <citation type="submission" date="2017-09" db="EMBL/GenBank/DDBJ databases">
        <authorList>
            <person name="Kretz C."/>
            <person name="Retchless A."/>
            <person name="Wang X."/>
        </authorList>
    </citation>
    <scope>NUCLEOTIDE SEQUENCE</scope>
    <source>
        <strain evidence="4">M26503</strain>
    </source>
</reference>
<feature type="domain" description="Fido" evidence="1">
    <location>
        <begin position="2"/>
        <end position="118"/>
    </location>
</feature>
<evidence type="ECO:0000313" key="7">
    <source>
        <dbReference type="Proteomes" id="UP000217930"/>
    </source>
</evidence>
<dbReference type="RefSeq" id="WP_002220735.1">
    <property type="nucleotide sequence ID" value="NZ_CP009418.1"/>
</dbReference>
<dbReference type="Proteomes" id="UP000092966">
    <property type="component" value="Chromosome"/>
</dbReference>
<evidence type="ECO:0000313" key="6">
    <source>
        <dbReference type="Proteomes" id="UP000092966"/>
    </source>
</evidence>
<dbReference type="Proteomes" id="UP000069876">
    <property type="component" value="Unassembled WGS sequence"/>
</dbReference>
<gene>
    <name evidence="3" type="primary">doc</name>
    <name evidence="4" type="ORF">CNQ34_09175</name>
    <name evidence="2" type="ORF">DE8555_0868</name>
    <name evidence="3" type="ORF">ERS514851_00281</name>
</gene>
<dbReference type="PANTHER" id="PTHR39426">
    <property type="entry name" value="HOMOLOGY TO DEATH-ON-CURING PROTEIN OF PHAGE P1"/>
    <property type="match status" value="1"/>
</dbReference>
<evidence type="ECO:0000313" key="3">
    <source>
        <dbReference type="EMBL" id="CWT72856.1"/>
    </source>
</evidence>
<dbReference type="EMBL" id="FFEF01000001">
    <property type="protein sequence ID" value="CWT72856.1"/>
    <property type="molecule type" value="Genomic_DNA"/>
</dbReference>
<evidence type="ECO:0000313" key="2">
    <source>
        <dbReference type="EMBL" id="ANW91429.1"/>
    </source>
</evidence>
<organism evidence="3 5">
    <name type="scientific">Neisseria meningitidis</name>
    <dbReference type="NCBI Taxonomy" id="487"/>
    <lineage>
        <taxon>Bacteria</taxon>
        <taxon>Pseudomonadati</taxon>
        <taxon>Pseudomonadota</taxon>
        <taxon>Betaproteobacteria</taxon>
        <taxon>Neisseriales</taxon>
        <taxon>Neisseriaceae</taxon>
        <taxon>Neisseria</taxon>
    </lineage>
</organism>
<dbReference type="PIRSF" id="PIRSF018297">
    <property type="entry name" value="Doc"/>
    <property type="match status" value="1"/>
</dbReference>
<dbReference type="AlphaFoldDB" id="A0A0Y6RXF2"/>
<reference evidence="2 6" key="1">
    <citation type="submission" date="2015-07" db="EMBL/GenBank/DDBJ databases">
        <title>Comparative genome sequencing reveals within-host evolution of Neisseria meningitidis during.</title>
        <authorList>
            <person name="Klughammer J."/>
            <person name="Dittrich M."/>
            <person name="Mueller T."/>
            <person name="Blom J."/>
            <person name="Goesmann A."/>
            <person name="Vogel U."/>
            <person name="Frosch M."/>
            <person name="Bock C."/>
            <person name="Schoen C."/>
        </authorList>
    </citation>
    <scope>NUCLEOTIDE SEQUENCE [LARGE SCALE GENOMIC DNA]</scope>
    <source>
        <strain evidence="2 6">DE8555</strain>
    </source>
</reference>
<dbReference type="InterPro" id="IPR006440">
    <property type="entry name" value="Doc"/>
</dbReference>
<dbReference type="InterPro" id="IPR036597">
    <property type="entry name" value="Fido-like_dom_sf"/>
</dbReference>
<dbReference type="GO" id="GO:0016301">
    <property type="term" value="F:kinase activity"/>
    <property type="evidence" value="ECO:0007669"/>
    <property type="project" value="InterPro"/>
</dbReference>
<sequence length="122" mass="13334">MIDGELVALIHQTVLADEAGLKGRADMACLDGALSRIANWRQYENLEDIYEIAALYAQAIAKAHAFPDGNKRTALLTMLTYLDLQGISIAADQGLDDLIVSLAAGETDFKQLAETLRRLDKE</sequence>
<proteinExistence type="predicted"/>
<dbReference type="SUPFAM" id="SSF140931">
    <property type="entry name" value="Fic-like"/>
    <property type="match status" value="1"/>
</dbReference>
<accession>A0A0Y6RXF2</accession>
<evidence type="ECO:0000313" key="5">
    <source>
        <dbReference type="Proteomes" id="UP000069876"/>
    </source>
</evidence>
<dbReference type="InterPro" id="IPR053737">
    <property type="entry name" value="Type_II_TA_Toxin"/>
</dbReference>
<dbReference type="InterPro" id="IPR003812">
    <property type="entry name" value="Fido"/>
</dbReference>
<dbReference type="Gene3D" id="1.20.120.1870">
    <property type="entry name" value="Fic/DOC protein, Fido domain"/>
    <property type="match status" value="1"/>
</dbReference>
<dbReference type="NCBIfam" id="TIGR01550">
    <property type="entry name" value="DOC_P1"/>
    <property type="match status" value="1"/>
</dbReference>
<protein>
    <submittedName>
        <fullName evidence="2">Death-on-curing family protein</fullName>
    </submittedName>
    <submittedName>
        <fullName evidence="3">Death-on-curing phage protein</fullName>
    </submittedName>
    <submittedName>
        <fullName evidence="4">Type II toxin-antitoxin system death-on-curing family toxin</fullName>
    </submittedName>
</protein>
<dbReference type="EMBL" id="NTLY01000002">
    <property type="protein sequence ID" value="PBJ87999.1"/>
    <property type="molecule type" value="Genomic_DNA"/>
</dbReference>
<dbReference type="PANTHER" id="PTHR39426:SF1">
    <property type="entry name" value="HOMOLOGY TO DEATH-ON-CURING PROTEIN OF PHAGE P1"/>
    <property type="match status" value="1"/>
</dbReference>
<dbReference type="PROSITE" id="PS51459">
    <property type="entry name" value="FIDO"/>
    <property type="match status" value="1"/>
</dbReference>
<dbReference type="Proteomes" id="UP000217930">
    <property type="component" value="Unassembled WGS sequence"/>
</dbReference>
<name>A0A0Y6RXF2_NEIME</name>
<dbReference type="EMBL" id="CP012393">
    <property type="protein sequence ID" value="ANW91429.1"/>
    <property type="molecule type" value="Genomic_DNA"/>
</dbReference>
<reference evidence="4 7" key="3">
    <citation type="journal article" date="2017" name="Clin. Infect. Dis.">
        <title>Increased Risk for Meningococcal Disease among Men who have Sex with Men in the United States, 2012-2015.</title>
        <authorList>
            <person name="Folaranmi T.A."/>
            <person name="Kretz C.B."/>
            <person name="Kamiya H."/>
            <person name="MacNeil J.R."/>
            <person name="Whaley M.J."/>
            <person name="Blain A."/>
            <person name="Antwi M."/>
            <person name="Dorsinville M."/>
            <person name="Pacilli M."/>
            <person name="Smith S."/>
            <person name="Civen R."/>
            <person name="Ngo V."/>
            <person name="Winter K."/>
            <person name="Harriman K."/>
            <person name="Wang X."/>
            <person name="Bowen V.B."/>
            <person name="Patel M."/>
            <person name="Martin S."/>
            <person name="Misegades L."/>
            <person name="Meyer S.A."/>
        </authorList>
    </citation>
    <scope>NUCLEOTIDE SEQUENCE [LARGE SCALE GENOMIC DNA]</scope>
    <source>
        <strain evidence="4 7">M26503</strain>
    </source>
</reference>
<reference evidence="3 5" key="2">
    <citation type="submission" date="2016-02" db="EMBL/GenBank/DDBJ databases">
        <authorList>
            <consortium name="Pathogen Informatics"/>
        </authorList>
    </citation>
    <scope>NUCLEOTIDE SEQUENCE [LARGE SCALE GENOMIC DNA]</scope>
    <source>
        <strain evidence="3 5">2842STDY5881531</strain>
    </source>
</reference>
<evidence type="ECO:0000313" key="4">
    <source>
        <dbReference type="EMBL" id="PBJ87999.1"/>
    </source>
</evidence>
<evidence type="ECO:0000259" key="1">
    <source>
        <dbReference type="PROSITE" id="PS51459"/>
    </source>
</evidence>